<dbReference type="STRING" id="1033802.SSPSH_002184"/>
<name>U2E4X7_9GAMM</name>
<evidence type="ECO:0000256" key="2">
    <source>
        <dbReference type="ARBA" id="ARBA00039140"/>
    </source>
</evidence>
<evidence type="ECO:0000256" key="3">
    <source>
        <dbReference type="ARBA" id="ARBA00048267"/>
    </source>
</evidence>
<protein>
    <recommendedName>
        <fullName evidence="2">protein-glutamate methylesterase</fullName>
        <ecNumber evidence="2">3.1.1.61</ecNumber>
    </recommendedName>
</protein>
<dbReference type="InterPro" id="IPR000673">
    <property type="entry name" value="Sig_transdc_resp-reg_Me-estase"/>
</dbReference>
<dbReference type="RefSeq" id="WP_006912533.1">
    <property type="nucleotide sequence ID" value="NZ_AFNV02000014.1"/>
</dbReference>
<dbReference type="CDD" id="cd16433">
    <property type="entry name" value="CheB"/>
    <property type="match status" value="1"/>
</dbReference>
<dbReference type="PANTHER" id="PTHR42872">
    <property type="entry name" value="PROTEIN-GLUTAMATE METHYLESTERASE/PROTEIN-GLUTAMINE GLUTAMINASE"/>
    <property type="match status" value="1"/>
</dbReference>
<dbReference type="GO" id="GO:0006935">
    <property type="term" value="P:chemotaxis"/>
    <property type="evidence" value="ECO:0007669"/>
    <property type="project" value="UniProtKB-UniRule"/>
</dbReference>
<dbReference type="EC" id="3.1.1.61" evidence="2"/>
<reference evidence="6 7" key="2">
    <citation type="journal article" date="2013" name="PLoS ONE">
        <title>INDIGO - INtegrated Data Warehouse of MIcrobial GenOmes with Examples from the Red Sea Extremophiles.</title>
        <authorList>
            <person name="Alam I."/>
            <person name="Antunes A."/>
            <person name="Kamau A.A."/>
            <person name="Ba Alawi W."/>
            <person name="Kalkatawi M."/>
            <person name="Stingl U."/>
            <person name="Bajic V.B."/>
        </authorList>
    </citation>
    <scope>NUCLEOTIDE SEQUENCE [LARGE SCALE GENOMIC DNA]</scope>
    <source>
        <strain evidence="6 7">E1L3A</strain>
    </source>
</reference>
<dbReference type="Gene3D" id="3.40.50.180">
    <property type="entry name" value="Methylesterase CheB, C-terminal domain"/>
    <property type="match status" value="1"/>
</dbReference>
<sequence length="193" mass="20094">MSESGYAALAIGGSAGSLEVLCGILEGLVSPTRLAVVVCLHTASREIGELCTVLSRHSALPVIEAQESAAVAPNQVHVAGGGYHLLVERAATFALCAGPRIQYARPSIDVLFESMADTYRRRLAGMLLSGANGDGAAGLRAIHRLGGLTIVQSPETASAPEMPQAALKLFAPDRQNTPDQLIDAVRGISRLAR</sequence>
<evidence type="ECO:0000256" key="1">
    <source>
        <dbReference type="ARBA" id="ARBA00022801"/>
    </source>
</evidence>
<gene>
    <name evidence="6" type="primary">cheB</name>
    <name evidence="6" type="ORF">SSPSH_002184</name>
</gene>
<keyword evidence="1 4" id="KW-0378">Hydrolase</keyword>
<dbReference type="EMBL" id="AFNV02000014">
    <property type="protein sequence ID" value="ERJ18891.1"/>
    <property type="molecule type" value="Genomic_DNA"/>
</dbReference>
<dbReference type="PROSITE" id="PS50122">
    <property type="entry name" value="CHEB"/>
    <property type="match status" value="1"/>
</dbReference>
<dbReference type="OrthoDB" id="9793421at2"/>
<feature type="active site" evidence="4">
    <location>
        <position position="134"/>
    </location>
</feature>
<dbReference type="GO" id="GO:0000156">
    <property type="term" value="F:phosphorelay response regulator activity"/>
    <property type="evidence" value="ECO:0007669"/>
    <property type="project" value="InterPro"/>
</dbReference>
<dbReference type="AlphaFoldDB" id="U2E4X7"/>
<comment type="caution">
    <text evidence="6">The sequence shown here is derived from an EMBL/GenBank/DDBJ whole genome shotgun (WGS) entry which is preliminary data.</text>
</comment>
<feature type="active site" evidence="4">
    <location>
        <position position="14"/>
    </location>
</feature>
<comment type="catalytic activity">
    <reaction evidence="3">
        <text>[protein]-L-glutamate 5-O-methyl ester + H2O = L-glutamyl-[protein] + methanol + H(+)</text>
        <dbReference type="Rhea" id="RHEA:23236"/>
        <dbReference type="Rhea" id="RHEA-COMP:10208"/>
        <dbReference type="Rhea" id="RHEA-COMP:10311"/>
        <dbReference type="ChEBI" id="CHEBI:15377"/>
        <dbReference type="ChEBI" id="CHEBI:15378"/>
        <dbReference type="ChEBI" id="CHEBI:17790"/>
        <dbReference type="ChEBI" id="CHEBI:29973"/>
        <dbReference type="ChEBI" id="CHEBI:82795"/>
        <dbReference type="EC" id="3.1.1.61"/>
    </reaction>
</comment>
<evidence type="ECO:0000256" key="4">
    <source>
        <dbReference type="PROSITE-ProRule" id="PRU00050"/>
    </source>
</evidence>
<dbReference type="InterPro" id="IPR035909">
    <property type="entry name" value="CheB_C"/>
</dbReference>
<keyword evidence="4" id="KW-0145">Chemotaxis</keyword>
<dbReference type="PANTHER" id="PTHR42872:SF6">
    <property type="entry name" value="PROTEIN-GLUTAMATE METHYLESTERASE_PROTEIN-GLUTAMINE GLUTAMINASE"/>
    <property type="match status" value="1"/>
</dbReference>
<dbReference type="GO" id="GO:0005737">
    <property type="term" value="C:cytoplasm"/>
    <property type="evidence" value="ECO:0007669"/>
    <property type="project" value="InterPro"/>
</dbReference>
<accession>U2E4X7</accession>
<feature type="active site" evidence="4">
    <location>
        <position position="41"/>
    </location>
</feature>
<keyword evidence="7" id="KW-1185">Reference proteome</keyword>
<feature type="domain" description="CheB-type methylesterase" evidence="5">
    <location>
        <begin position="2"/>
        <end position="169"/>
    </location>
</feature>
<evidence type="ECO:0000313" key="7">
    <source>
        <dbReference type="Proteomes" id="UP000006242"/>
    </source>
</evidence>
<evidence type="ECO:0000259" key="5">
    <source>
        <dbReference type="PROSITE" id="PS50122"/>
    </source>
</evidence>
<dbReference type="eggNOG" id="COG2201">
    <property type="taxonomic scope" value="Bacteria"/>
</dbReference>
<organism evidence="6 7">
    <name type="scientific">Salinisphaera shabanensis E1L3A</name>
    <dbReference type="NCBI Taxonomy" id="1033802"/>
    <lineage>
        <taxon>Bacteria</taxon>
        <taxon>Pseudomonadati</taxon>
        <taxon>Pseudomonadota</taxon>
        <taxon>Gammaproteobacteria</taxon>
        <taxon>Salinisphaerales</taxon>
        <taxon>Salinisphaeraceae</taxon>
        <taxon>Salinisphaera</taxon>
    </lineage>
</organism>
<proteinExistence type="predicted"/>
<dbReference type="Pfam" id="PF01339">
    <property type="entry name" value="CheB_methylest"/>
    <property type="match status" value="1"/>
</dbReference>
<dbReference type="Proteomes" id="UP000006242">
    <property type="component" value="Unassembled WGS sequence"/>
</dbReference>
<evidence type="ECO:0000313" key="6">
    <source>
        <dbReference type="EMBL" id="ERJ18891.1"/>
    </source>
</evidence>
<reference evidence="6 7" key="1">
    <citation type="journal article" date="2011" name="J. Bacteriol.">
        <title>Genome sequence of Salinisphaera shabanensis, a gammaproteobacterium from the harsh, variable environment of the brine-seawater interface of the Shaban Deep in the Red Sea.</title>
        <authorList>
            <person name="Antunes A."/>
            <person name="Alam I."/>
            <person name="Bajic V.B."/>
            <person name="Stingl U."/>
        </authorList>
    </citation>
    <scope>NUCLEOTIDE SEQUENCE [LARGE SCALE GENOMIC DNA]</scope>
    <source>
        <strain evidence="6 7">E1L3A</strain>
    </source>
</reference>
<dbReference type="GO" id="GO:0008984">
    <property type="term" value="F:protein-glutamate methylesterase activity"/>
    <property type="evidence" value="ECO:0007669"/>
    <property type="project" value="UniProtKB-EC"/>
</dbReference>
<dbReference type="SUPFAM" id="SSF52738">
    <property type="entry name" value="Methylesterase CheB, C-terminal domain"/>
    <property type="match status" value="1"/>
</dbReference>